<keyword evidence="4" id="KW-1185">Reference proteome</keyword>
<evidence type="ECO:0000256" key="1">
    <source>
        <dbReference type="SAM" id="MobiDB-lite"/>
    </source>
</evidence>
<evidence type="ECO:0000313" key="3">
    <source>
        <dbReference type="EMBL" id="EUN21816.1"/>
    </source>
</evidence>
<evidence type="ECO:0000256" key="2">
    <source>
        <dbReference type="SAM" id="Phobius"/>
    </source>
</evidence>
<keyword evidence="2" id="KW-0812">Transmembrane</keyword>
<keyword evidence="2" id="KW-0472">Membrane</keyword>
<dbReference type="GeneID" id="26250291"/>
<feature type="transmembrane region" description="Helical" evidence="2">
    <location>
        <begin position="41"/>
        <end position="63"/>
    </location>
</feature>
<dbReference type="Proteomes" id="UP000054337">
    <property type="component" value="Unassembled WGS sequence"/>
</dbReference>
<dbReference type="RefSeq" id="XP_014551391.1">
    <property type="nucleotide sequence ID" value="XM_014695905.1"/>
</dbReference>
<dbReference type="EMBL" id="KI968832">
    <property type="protein sequence ID" value="EUN21816.1"/>
    <property type="molecule type" value="Genomic_DNA"/>
</dbReference>
<keyword evidence="2" id="KW-1133">Transmembrane helix</keyword>
<organism evidence="3 4">
    <name type="scientific">Bipolaris victoriae (strain FI3)</name>
    <name type="common">Victoria blight of oats agent</name>
    <name type="synonym">Cochliobolus victoriae</name>
    <dbReference type="NCBI Taxonomy" id="930091"/>
    <lineage>
        <taxon>Eukaryota</taxon>
        <taxon>Fungi</taxon>
        <taxon>Dikarya</taxon>
        <taxon>Ascomycota</taxon>
        <taxon>Pezizomycotina</taxon>
        <taxon>Dothideomycetes</taxon>
        <taxon>Pleosporomycetidae</taxon>
        <taxon>Pleosporales</taxon>
        <taxon>Pleosporineae</taxon>
        <taxon>Pleosporaceae</taxon>
        <taxon>Bipolaris</taxon>
    </lineage>
</organism>
<feature type="non-terminal residue" evidence="3">
    <location>
        <position position="1"/>
    </location>
</feature>
<feature type="region of interest" description="Disordered" evidence="1">
    <location>
        <begin position="1"/>
        <end position="28"/>
    </location>
</feature>
<gene>
    <name evidence="3" type="ORF">COCVIDRAFT_113042</name>
</gene>
<name>W7E066_BIPV3</name>
<dbReference type="HOGENOM" id="CLU_2855763_0_0_1"/>
<evidence type="ECO:0000313" key="4">
    <source>
        <dbReference type="Proteomes" id="UP000054337"/>
    </source>
</evidence>
<dbReference type="AlphaFoldDB" id="W7E066"/>
<accession>W7E066</accession>
<sequence>STYPSSNKRWDETQSLDTTDPSAASRASHQTPSIQLCRSHLILCGCTSFFLLLGHMCQAPYLAPL</sequence>
<reference evidence="3 4" key="1">
    <citation type="journal article" date="2013" name="PLoS Genet.">
        <title>Comparative genome structure, secondary metabolite, and effector coding capacity across Cochliobolus pathogens.</title>
        <authorList>
            <person name="Condon B.J."/>
            <person name="Leng Y."/>
            <person name="Wu D."/>
            <person name="Bushley K.E."/>
            <person name="Ohm R.A."/>
            <person name="Otillar R."/>
            <person name="Martin J."/>
            <person name="Schackwitz W."/>
            <person name="Grimwood J."/>
            <person name="MohdZainudin N."/>
            <person name="Xue C."/>
            <person name="Wang R."/>
            <person name="Manning V.A."/>
            <person name="Dhillon B."/>
            <person name="Tu Z.J."/>
            <person name="Steffenson B.J."/>
            <person name="Salamov A."/>
            <person name="Sun H."/>
            <person name="Lowry S."/>
            <person name="LaButti K."/>
            <person name="Han J."/>
            <person name="Copeland A."/>
            <person name="Lindquist E."/>
            <person name="Barry K."/>
            <person name="Schmutz J."/>
            <person name="Baker S.E."/>
            <person name="Ciuffetti L.M."/>
            <person name="Grigoriev I.V."/>
            <person name="Zhong S."/>
            <person name="Turgeon B.G."/>
        </authorList>
    </citation>
    <scope>NUCLEOTIDE SEQUENCE [LARGE SCALE GENOMIC DNA]</scope>
    <source>
        <strain evidence="3 4">FI3</strain>
    </source>
</reference>
<protein>
    <submittedName>
        <fullName evidence="3">Uncharacterized protein</fullName>
    </submittedName>
</protein>
<proteinExistence type="predicted"/>